<dbReference type="AlphaFoldDB" id="A0A4Q7P3D5"/>
<protein>
    <recommendedName>
        <fullName evidence="4">Carboxypeptidase-like protein</fullName>
    </recommendedName>
</protein>
<evidence type="ECO:0008006" key="4">
    <source>
        <dbReference type="Google" id="ProtNLM"/>
    </source>
</evidence>
<evidence type="ECO:0000313" key="3">
    <source>
        <dbReference type="Proteomes" id="UP000292262"/>
    </source>
</evidence>
<feature type="signal peptide" evidence="1">
    <location>
        <begin position="1"/>
        <end position="18"/>
    </location>
</feature>
<dbReference type="Proteomes" id="UP000292262">
    <property type="component" value="Unassembled WGS sequence"/>
</dbReference>
<keyword evidence="3" id="KW-1185">Reference proteome</keyword>
<evidence type="ECO:0000256" key="1">
    <source>
        <dbReference type="SAM" id="SignalP"/>
    </source>
</evidence>
<feature type="chain" id="PRO_5020789587" description="Carboxypeptidase-like protein" evidence="1">
    <location>
        <begin position="19"/>
        <end position="322"/>
    </location>
</feature>
<proteinExistence type="predicted"/>
<accession>A0A4Q7P3D5</accession>
<dbReference type="OrthoDB" id="1157021at2"/>
<organism evidence="2 3">
    <name type="scientific">Aquimarina brevivitae</name>
    <dbReference type="NCBI Taxonomy" id="323412"/>
    <lineage>
        <taxon>Bacteria</taxon>
        <taxon>Pseudomonadati</taxon>
        <taxon>Bacteroidota</taxon>
        <taxon>Flavobacteriia</taxon>
        <taxon>Flavobacteriales</taxon>
        <taxon>Flavobacteriaceae</taxon>
        <taxon>Aquimarina</taxon>
    </lineage>
</organism>
<dbReference type="RefSeq" id="WP_130286992.1">
    <property type="nucleotide sequence ID" value="NZ_SGXE01000002.1"/>
</dbReference>
<comment type="caution">
    <text evidence="2">The sequence shown here is derived from an EMBL/GenBank/DDBJ whole genome shotgun (WGS) entry which is preliminary data.</text>
</comment>
<reference evidence="2 3" key="1">
    <citation type="submission" date="2019-02" db="EMBL/GenBank/DDBJ databases">
        <title>Genomic Encyclopedia of Type Strains, Phase IV (KMG-IV): sequencing the most valuable type-strain genomes for metagenomic binning, comparative biology and taxonomic classification.</title>
        <authorList>
            <person name="Goeker M."/>
        </authorList>
    </citation>
    <scope>NUCLEOTIDE SEQUENCE [LARGE SCALE GENOMIC DNA]</scope>
    <source>
        <strain evidence="2 3">DSM 17196</strain>
    </source>
</reference>
<name>A0A4Q7P3D5_9FLAO</name>
<gene>
    <name evidence="2" type="ORF">EV197_2469</name>
</gene>
<sequence>MKTIVLLTFLCLASSVWGQRHTILDQEDNTPISYATISFGNGNGLFADEDGKFLFYQKWYSDIDSLYISALGYKEKALATQKLPKTILLEKDVSELKEVFLVSEKKRKYKTKKISSEIHDDYFKCWLPTVESEISVYFPKPYEKDTKIATVYLPVKMEESNRRSGQKQRFSTLFKMQFYSKGKDGYPDKRLPYENIIFEITDEDKANFELDIEEYGVYMPKEGLFISIQVLGYTDKNGKLEQTKKYSEIETRKGIVKVPTTFRPLLPFTDKQEGYQTYTRRIFFKNRTWQRFDPNYSKNNNLLKIGHTNYGMGVKYYLYEED</sequence>
<dbReference type="EMBL" id="SGXE01000002">
    <property type="protein sequence ID" value="RZS93888.1"/>
    <property type="molecule type" value="Genomic_DNA"/>
</dbReference>
<evidence type="ECO:0000313" key="2">
    <source>
        <dbReference type="EMBL" id="RZS93888.1"/>
    </source>
</evidence>
<keyword evidence="1" id="KW-0732">Signal</keyword>